<evidence type="ECO:0000256" key="1">
    <source>
        <dbReference type="ARBA" id="ARBA00009353"/>
    </source>
</evidence>
<dbReference type="Proteomes" id="UP000006050">
    <property type="component" value="Chromosome"/>
</dbReference>
<dbReference type="KEGG" id="bbd:Belba_1509"/>
<dbReference type="InterPro" id="IPR036291">
    <property type="entry name" value="NAD(P)-bd_dom_sf"/>
</dbReference>
<dbReference type="RefSeq" id="WP_014772113.1">
    <property type="nucleotide sequence ID" value="NC_018010.1"/>
</dbReference>
<dbReference type="Pfam" id="PF01370">
    <property type="entry name" value="Epimerase"/>
    <property type="match status" value="1"/>
</dbReference>
<keyword evidence="5" id="KW-1185">Reference proteome</keyword>
<dbReference type="PANTHER" id="PTHR11092:SF0">
    <property type="entry name" value="EPIMERASE FAMILY PROTEIN SDR39U1"/>
    <property type="match status" value="1"/>
</dbReference>
<accession>I3Z4F4</accession>
<dbReference type="PANTHER" id="PTHR11092">
    <property type="entry name" value="SUGAR NUCLEOTIDE EPIMERASE RELATED"/>
    <property type="match status" value="1"/>
</dbReference>
<dbReference type="eggNOG" id="COG1090">
    <property type="taxonomic scope" value="Bacteria"/>
</dbReference>
<dbReference type="STRING" id="866536.Belba_1509"/>
<dbReference type="EMBL" id="CP003281">
    <property type="protein sequence ID" value="AFL84122.1"/>
    <property type="molecule type" value="Genomic_DNA"/>
</dbReference>
<sequence>MKNILITGGSGLVGKRITAHLEAKGHAVAWLSRSPDKYKQKSFSWDVEAMKIDQEAIEWADAVIHLAGEGVADSRWTAKRKQAILESRTHSTQILAEAISKAENKPSSFIAASAVGYYGFNTKNDIITENSPAGDDFLAQVVIAWENESKKLEKQGLRTVMLRIGIVLDESGGALKEMLKPPVAAPLGSGEQWMSWIQIEDLARMFVFAIDNESLSGVFNAVGPKPVTNRTLTQSAAKKINKLFVGVGVPGFLLKIILGEMAQMVLGGNKASSKKIEAAGFQFRYPSIEEALEKTFK</sequence>
<evidence type="ECO:0000259" key="2">
    <source>
        <dbReference type="Pfam" id="PF01370"/>
    </source>
</evidence>
<evidence type="ECO:0000259" key="3">
    <source>
        <dbReference type="Pfam" id="PF08338"/>
    </source>
</evidence>
<comment type="similarity">
    <text evidence="1">Belongs to the NAD(P)-dependent epimerase/dehydratase family. SDR39U1 subfamily.</text>
</comment>
<name>I3Z4F4_BELBD</name>
<dbReference type="SUPFAM" id="SSF51735">
    <property type="entry name" value="NAD(P)-binding Rossmann-fold domains"/>
    <property type="match status" value="1"/>
</dbReference>
<evidence type="ECO:0000313" key="5">
    <source>
        <dbReference type="Proteomes" id="UP000006050"/>
    </source>
</evidence>
<dbReference type="HOGENOM" id="CLU_047373_0_3_10"/>
<dbReference type="Pfam" id="PF08338">
    <property type="entry name" value="DUF1731"/>
    <property type="match status" value="1"/>
</dbReference>
<dbReference type="NCBIfam" id="TIGR01777">
    <property type="entry name" value="yfcH"/>
    <property type="match status" value="1"/>
</dbReference>
<dbReference type="OrthoDB" id="9801773at2"/>
<dbReference type="InterPro" id="IPR010099">
    <property type="entry name" value="SDR39U1"/>
</dbReference>
<feature type="domain" description="DUF1731" evidence="3">
    <location>
        <begin position="249"/>
        <end position="293"/>
    </location>
</feature>
<reference evidence="5" key="1">
    <citation type="submission" date="2012-06" db="EMBL/GenBank/DDBJ databases">
        <title>The complete genome of Belliella baltica DSM 15883.</title>
        <authorList>
            <person name="Lucas S."/>
            <person name="Copeland A."/>
            <person name="Lapidus A."/>
            <person name="Goodwin L."/>
            <person name="Pitluck S."/>
            <person name="Peters L."/>
            <person name="Mikhailova N."/>
            <person name="Davenport K."/>
            <person name="Kyrpides N."/>
            <person name="Mavromatis K."/>
            <person name="Pagani I."/>
            <person name="Ivanova N."/>
            <person name="Ovchinnikova G."/>
            <person name="Zeytun A."/>
            <person name="Detter J.C."/>
            <person name="Han C."/>
            <person name="Land M."/>
            <person name="Hauser L."/>
            <person name="Markowitz V."/>
            <person name="Cheng J.-F."/>
            <person name="Hugenholtz P."/>
            <person name="Woyke T."/>
            <person name="Wu D."/>
            <person name="Tindall B."/>
            <person name="Pomrenke H."/>
            <person name="Brambilla E."/>
            <person name="Klenk H.-P."/>
            <person name="Eisen J.A."/>
        </authorList>
    </citation>
    <scope>NUCLEOTIDE SEQUENCE [LARGE SCALE GENOMIC DNA]</scope>
    <source>
        <strain evidence="5">DSM 15883 / CIP 108006 / LMG 21964 / BA134</strain>
    </source>
</reference>
<dbReference type="InterPro" id="IPR013549">
    <property type="entry name" value="DUF1731"/>
</dbReference>
<proteinExistence type="inferred from homology"/>
<protein>
    <submittedName>
        <fullName evidence="4">TIGR01777 family protein</fullName>
    </submittedName>
</protein>
<organism evidence="4 5">
    <name type="scientific">Belliella baltica (strain DSM 15883 / CIP 108006 / LMG 21964 / BA134)</name>
    <dbReference type="NCBI Taxonomy" id="866536"/>
    <lineage>
        <taxon>Bacteria</taxon>
        <taxon>Pseudomonadati</taxon>
        <taxon>Bacteroidota</taxon>
        <taxon>Cytophagia</taxon>
        <taxon>Cytophagales</taxon>
        <taxon>Cyclobacteriaceae</taxon>
        <taxon>Belliella</taxon>
    </lineage>
</organism>
<dbReference type="PATRIC" id="fig|866536.3.peg.1564"/>
<dbReference type="AlphaFoldDB" id="I3Z4F4"/>
<dbReference type="Gene3D" id="3.40.50.720">
    <property type="entry name" value="NAD(P)-binding Rossmann-like Domain"/>
    <property type="match status" value="1"/>
</dbReference>
<evidence type="ECO:0000313" key="4">
    <source>
        <dbReference type="EMBL" id="AFL84122.1"/>
    </source>
</evidence>
<gene>
    <name evidence="4" type="ordered locus">Belba_1509</name>
</gene>
<feature type="domain" description="NAD-dependent epimerase/dehydratase" evidence="2">
    <location>
        <begin position="4"/>
        <end position="213"/>
    </location>
</feature>
<dbReference type="InterPro" id="IPR001509">
    <property type="entry name" value="Epimerase_deHydtase"/>
</dbReference>